<dbReference type="Pfam" id="PF12460">
    <property type="entry name" value="MMS19_C"/>
    <property type="match status" value="1"/>
</dbReference>
<comment type="subunit">
    <text evidence="5">Component of the CIA complex.</text>
</comment>
<protein>
    <recommendedName>
        <fullName evidence="5">MMS19 nucleotide excision repair protein</fullName>
    </recommendedName>
</protein>
<keyword evidence="4 5" id="KW-0539">Nucleus</keyword>
<reference evidence="8" key="1">
    <citation type="submission" date="2023-01" db="EMBL/GenBank/DDBJ databases">
        <title>Genome assembly of the deep-sea coral Lophelia pertusa.</title>
        <authorList>
            <person name="Herrera S."/>
            <person name="Cordes E."/>
        </authorList>
    </citation>
    <scope>NUCLEOTIDE SEQUENCE</scope>
    <source>
        <strain evidence="8">USNM1676648</strain>
        <tissue evidence="8">Polyp</tissue>
    </source>
</reference>
<evidence type="ECO:0000259" key="6">
    <source>
        <dbReference type="Pfam" id="PF12460"/>
    </source>
</evidence>
<evidence type="ECO:0000259" key="7">
    <source>
        <dbReference type="Pfam" id="PF14500"/>
    </source>
</evidence>
<organism evidence="8 9">
    <name type="scientific">Desmophyllum pertusum</name>
    <dbReference type="NCBI Taxonomy" id="174260"/>
    <lineage>
        <taxon>Eukaryota</taxon>
        <taxon>Metazoa</taxon>
        <taxon>Cnidaria</taxon>
        <taxon>Anthozoa</taxon>
        <taxon>Hexacorallia</taxon>
        <taxon>Scleractinia</taxon>
        <taxon>Caryophylliina</taxon>
        <taxon>Caryophylliidae</taxon>
        <taxon>Desmophyllum</taxon>
    </lineage>
</organism>
<dbReference type="GO" id="GO:0005819">
    <property type="term" value="C:spindle"/>
    <property type="evidence" value="ECO:0007669"/>
    <property type="project" value="UniProtKB-SubCell"/>
</dbReference>
<proteinExistence type="inferred from homology"/>
<dbReference type="GO" id="GO:0006281">
    <property type="term" value="P:DNA repair"/>
    <property type="evidence" value="ECO:0007669"/>
    <property type="project" value="UniProtKB-UniRule"/>
</dbReference>
<evidence type="ECO:0000256" key="3">
    <source>
        <dbReference type="ARBA" id="ARBA00022737"/>
    </source>
</evidence>
<dbReference type="PANTHER" id="PTHR12891">
    <property type="entry name" value="DNA REPAIR/TRANSCRIPTION PROTEIN MET18/MMS19"/>
    <property type="match status" value="1"/>
</dbReference>
<dbReference type="SUPFAM" id="SSF48371">
    <property type="entry name" value="ARM repeat"/>
    <property type="match status" value="1"/>
</dbReference>
<dbReference type="InterPro" id="IPR024687">
    <property type="entry name" value="MMS19_C"/>
</dbReference>
<name>A0A9X0CFP2_9CNID</name>
<comment type="similarity">
    <text evidence="2 5">Belongs to the MET18/MMS19 family.</text>
</comment>
<evidence type="ECO:0000313" key="9">
    <source>
        <dbReference type="Proteomes" id="UP001163046"/>
    </source>
</evidence>
<dbReference type="PANTHER" id="PTHR12891:SF0">
    <property type="entry name" value="MMS19 NUCLEOTIDE EXCISION REPAIR PROTEIN HOMOLOG"/>
    <property type="match status" value="1"/>
</dbReference>
<dbReference type="InterPro" id="IPR011989">
    <property type="entry name" value="ARM-like"/>
</dbReference>
<dbReference type="Pfam" id="PF14500">
    <property type="entry name" value="MMS19_N"/>
    <property type="match status" value="1"/>
</dbReference>
<feature type="domain" description="MMS19 C-terminal" evidence="6">
    <location>
        <begin position="540"/>
        <end position="720"/>
    </location>
</feature>
<comment type="subcellular location">
    <subcellularLocation>
        <location evidence="5">Cytoplasm</location>
        <location evidence="5">Cytoskeleton</location>
        <location evidence="5">Spindle</location>
    </subcellularLocation>
    <subcellularLocation>
        <location evidence="1 5">Nucleus</location>
    </subcellularLocation>
</comment>
<dbReference type="Proteomes" id="UP001163046">
    <property type="component" value="Unassembled WGS sequence"/>
</dbReference>
<keyword evidence="5" id="KW-0206">Cytoskeleton</keyword>
<gene>
    <name evidence="8" type="primary">MMS19_2</name>
    <name evidence="8" type="ORF">OS493_011691</name>
</gene>
<dbReference type="GO" id="GO:0051604">
    <property type="term" value="P:protein maturation"/>
    <property type="evidence" value="ECO:0007669"/>
    <property type="project" value="UniProtKB-UniRule"/>
</dbReference>
<feature type="domain" description="MMS19 N-terminal" evidence="7">
    <location>
        <begin position="36"/>
        <end position="297"/>
    </location>
</feature>
<evidence type="ECO:0000313" key="8">
    <source>
        <dbReference type="EMBL" id="KAJ7336489.1"/>
    </source>
</evidence>
<accession>A0A9X0CFP2</accession>
<keyword evidence="5" id="KW-0963">Cytoplasm</keyword>
<evidence type="ECO:0000256" key="1">
    <source>
        <dbReference type="ARBA" id="ARBA00004123"/>
    </source>
</evidence>
<dbReference type="InterPro" id="IPR016024">
    <property type="entry name" value="ARM-type_fold"/>
</dbReference>
<dbReference type="InterPro" id="IPR039920">
    <property type="entry name" value="MMS19"/>
</dbReference>
<dbReference type="OrthoDB" id="342900at2759"/>
<dbReference type="InterPro" id="IPR029240">
    <property type="entry name" value="MMS19_N"/>
</dbReference>
<keyword evidence="9" id="KW-1185">Reference proteome</keyword>
<dbReference type="Gene3D" id="1.25.10.10">
    <property type="entry name" value="Leucine-rich Repeat Variant"/>
    <property type="match status" value="1"/>
</dbReference>
<keyword evidence="3" id="KW-0677">Repeat</keyword>
<evidence type="ECO:0000256" key="4">
    <source>
        <dbReference type="ARBA" id="ARBA00023242"/>
    </source>
</evidence>
<comment type="caution">
    <text evidence="8">The sequence shown here is derived from an EMBL/GenBank/DDBJ whole genome shotgun (WGS) entry which is preliminary data.</text>
</comment>
<evidence type="ECO:0000256" key="2">
    <source>
        <dbReference type="ARBA" id="ARBA00009340"/>
    </source>
</evidence>
<comment type="function">
    <text evidence="5">Key component of the cytosolic iron-sulfur protein assembly (CIA) complex, a multiprotein complex that mediates the incorporation of iron-sulfur cluster into apoproteins specifically involved in DNA metabolism and genomic integrity. In the CIA complex, MMS19 acts as an adapter between early-acting CIA components and a subset of cellular target iron-sulfur proteins.</text>
</comment>
<sequence>MADGGGNEMLEENIEQHLSRIVKDVRSRTLDLVTFVEELGPQLTSTDVDKRCHGVHFLSDVLHRLVGFPFQEKEVALFCEFLCDRLKDHYTIIPHALFGVLALITNQNVTDADCVKLIQTMFKEVHVQSLLKEGRLTTFNLFAVLLNKHLTALKTIGNDFVFGFIQAVDGEKDPKNLLLVFELVGVIIDNFSIDLFVEDLFDVTSCYFPIDFTPPPDDPYGIKKDDLVSSLRKCLAATNQFAPFCLPLLMEKLSSDIIDAKIDSLLTLSACLEVYHSKYLLEHLEPLWTAIKSVVFHSVNSMLEEAALTAVTSIVSNLCGSMEENTKEKYEEFLEIIQRDCCHFTGADVKLMKPCGRILQAAALAAEPACQRIVNSTFPLLLEQFTQDIEISHKKIFIGTIANLLKAAKTFHRQAADSPVLKYKEALSTTLFSFLFDVNSSLCCATVDCLMVLVDLTGLLTEKEVELFVQHVTSIVLGNREASLSQISLSALSQLSRKYPGIIVSTVLPLLEMHLKTEDGSAMDTDSNQPQTTPISHQCVLGTLSAVCTQESVIHEVIPRLVEHVQHLCDADNYCKDTQTSLINRVFQCILNIVGGSIQRGITSAVYFKQSLIPDVMRIILMDSRERIVGIKSKDVLDKIAAILRTVTSNLDSEVAHNLLEDFVGLYLDGKSPYLETTVDRTFLPFECTSPWEQTQLVSLLTATLCSAKREVTIPRHSDLVPGSSI</sequence>
<dbReference type="GO" id="GO:0005634">
    <property type="term" value="C:nucleus"/>
    <property type="evidence" value="ECO:0007669"/>
    <property type="project" value="UniProtKB-SubCell"/>
</dbReference>
<keyword evidence="5" id="KW-0234">DNA repair</keyword>
<evidence type="ECO:0000256" key="5">
    <source>
        <dbReference type="RuleBase" id="RU367072"/>
    </source>
</evidence>
<dbReference type="GO" id="GO:0016226">
    <property type="term" value="P:iron-sulfur cluster assembly"/>
    <property type="evidence" value="ECO:0007669"/>
    <property type="project" value="UniProtKB-UniRule"/>
</dbReference>
<dbReference type="EMBL" id="MU827782">
    <property type="protein sequence ID" value="KAJ7336489.1"/>
    <property type="molecule type" value="Genomic_DNA"/>
</dbReference>
<dbReference type="GO" id="GO:0097361">
    <property type="term" value="C:cytosolic [4Fe-4S] assembly targeting complex"/>
    <property type="evidence" value="ECO:0007669"/>
    <property type="project" value="UniProtKB-UniRule"/>
</dbReference>
<dbReference type="AlphaFoldDB" id="A0A9X0CFP2"/>
<keyword evidence="5" id="KW-0227">DNA damage</keyword>